<dbReference type="InterPro" id="IPR008871">
    <property type="entry name" value="Totivirus_coat"/>
</dbReference>
<organism evidence="2">
    <name type="scientific">Phytophthora palustris toti-like virus 9</name>
    <dbReference type="NCBI Taxonomy" id="2976321"/>
    <lineage>
        <taxon>Viruses</taxon>
        <taxon>Riboviria</taxon>
        <taxon>Orthornavirae</taxon>
        <taxon>Duplornaviricota</taxon>
        <taxon>Chrymotiviricetes</taxon>
        <taxon>Ghabrivirales</taxon>
        <taxon>Totiviridae</taxon>
    </lineage>
</organism>
<feature type="region of interest" description="Disordered" evidence="1">
    <location>
        <begin position="703"/>
        <end position="737"/>
    </location>
</feature>
<reference evidence="2" key="1">
    <citation type="submission" date="2021-12" db="EMBL/GenBank/DDBJ databases">
        <title>Study of the virome of Phytophthora palustris.</title>
        <authorList>
            <person name="Botella L."/>
            <person name="Jung T."/>
        </authorList>
    </citation>
    <scope>NUCLEOTIDE SEQUENCE</scope>
    <source>
        <strain evidence="2">KA0119</strain>
    </source>
</reference>
<name>A0A9E9BZY6_9VIRU</name>
<dbReference type="EMBL" id="OL795386">
    <property type="protein sequence ID" value="WAK73622.1"/>
    <property type="molecule type" value="Genomic_RNA"/>
</dbReference>
<evidence type="ECO:0000313" key="2">
    <source>
        <dbReference type="EMBL" id="WAK73622.1"/>
    </source>
</evidence>
<protein>
    <submittedName>
        <fullName evidence="2">Capsid protein</fullName>
    </submittedName>
</protein>
<accession>A0A9E9BZY6</accession>
<evidence type="ECO:0000256" key="1">
    <source>
        <dbReference type="SAM" id="MobiDB-lite"/>
    </source>
</evidence>
<dbReference type="Pfam" id="PF05518">
    <property type="entry name" value="Totivirus_coat"/>
    <property type="match status" value="1"/>
</dbReference>
<proteinExistence type="predicted"/>
<sequence length="737" mass="76958">MPASCDCSTQLRGSTVSGNCKSPIGMETSVTKTTGLVSAAVPGTISSDTELHRYRAVLTSSAQINGKVDVSARSILYNIGRKGGPGSGLEDRTNVGVAIDASVRVSEVVRGNLETIARKYNALSGPWERCDFASLVAVLAAGVAHFRAHNQLTQEQLACGREMRYASVVAARRSISADGCNVFVPSSADTSMAPATIAALVAATTGAGGVLVSDLVGVNANTNAAVVPTARDADLAAGCCDALSLIAANYAAHNAGEVFMYALTVGLHRSVTLHSHTDEGGIMRDLLRACSFAPPRGGILTSIPVFTGLPDPLAGEGGFTKYVDSLVIQTAGCVALADPMCTIDGKKYPTILASTLGLGSDEPTDDDARANLAEMVRSVGDFIPLYSKLLGRIISLSGGTEVVTRHFVATVTNMVGHAYAHLKHKVVAPFMWVEPTGSTRVEVNDYAMQQEGFGRLCSVDGEVAVPAFRGAHLIGENGLVSGWRIDWRGARRHGMLQHLMCHKLDGLSNLIPRQVDSSATTLLGVGAAGRRDESLTHKLINQRGLDEYLWGRGHSSVIAPAEFINLSSSIGLAVKHGFTATNGLSIETSHAPSTSEFSQDVVFSVTALAPVGTFKAGGPDKRVDRERRVANRALLAARLRGGIANDIDAMLPIKDGAPEIGERFEDSNEMSEITVAGTEMASSAIPSTPVGVSDGAKLEVAAVHGSQSAPRVQASGPRATSAVKQRSAKGGEKPPSS</sequence>